<dbReference type="FunFam" id="2.40.50.1070:FF:000001">
    <property type="entry name" value="tRNA/tmRNA (uracil-C(5))-methyltransferase"/>
    <property type="match status" value="1"/>
</dbReference>
<reference evidence="10 11" key="1">
    <citation type="submission" date="2016-10" db="EMBL/GenBank/DDBJ databases">
        <authorList>
            <person name="de Groot N.N."/>
        </authorList>
    </citation>
    <scope>NUCLEOTIDE SEQUENCE [LARGE SCALE GENOMIC DNA]</scope>
    <source>
        <strain evidence="10 11">LMG 27941</strain>
    </source>
</reference>
<dbReference type="EC" id="2.1.1.35" evidence="7"/>
<feature type="binding site" evidence="7 8">
    <location>
        <position position="294"/>
    </location>
    <ligand>
        <name>S-adenosyl-L-methionine</name>
        <dbReference type="ChEBI" id="CHEBI:59789"/>
    </ligand>
</feature>
<accession>A0A1H9C4Q9</accession>
<dbReference type="Gene3D" id="2.40.50.1070">
    <property type="match status" value="1"/>
</dbReference>
<dbReference type="AlphaFoldDB" id="A0A1H9C4Q9"/>
<dbReference type="PROSITE" id="PS51687">
    <property type="entry name" value="SAM_MT_RNA_M5U"/>
    <property type="match status" value="1"/>
</dbReference>
<dbReference type="EMBL" id="FOEQ01000001">
    <property type="protein sequence ID" value="SEP95961.1"/>
    <property type="molecule type" value="Genomic_DNA"/>
</dbReference>
<dbReference type="SUPFAM" id="SSF53335">
    <property type="entry name" value="S-adenosyl-L-methionine-dependent methyltransferases"/>
    <property type="match status" value="1"/>
</dbReference>
<dbReference type="InterPro" id="IPR029063">
    <property type="entry name" value="SAM-dependent_MTases_sf"/>
</dbReference>
<proteinExistence type="inferred from homology"/>
<dbReference type="HAMAP" id="MF_01011">
    <property type="entry name" value="RNA_methyltr_TrmA"/>
    <property type="match status" value="1"/>
</dbReference>
<dbReference type="GO" id="GO:0019843">
    <property type="term" value="F:rRNA binding"/>
    <property type="evidence" value="ECO:0007669"/>
    <property type="project" value="TreeGrafter"/>
</dbReference>
<keyword evidence="2 7" id="KW-0808">Transferase</keyword>
<evidence type="ECO:0000256" key="1">
    <source>
        <dbReference type="ARBA" id="ARBA00022603"/>
    </source>
</evidence>
<feature type="binding site" evidence="7 8">
    <location>
        <position position="234"/>
    </location>
    <ligand>
        <name>S-adenosyl-L-methionine</name>
        <dbReference type="ChEBI" id="CHEBI:59789"/>
    </ligand>
</feature>
<dbReference type="NCBIfam" id="TIGR02143">
    <property type="entry name" value="trmA_only"/>
    <property type="match status" value="1"/>
</dbReference>
<dbReference type="PROSITE" id="PS01231">
    <property type="entry name" value="TRMA_2"/>
    <property type="match status" value="1"/>
</dbReference>
<evidence type="ECO:0000256" key="9">
    <source>
        <dbReference type="PROSITE-ProRule" id="PRU10015"/>
    </source>
</evidence>
<keyword evidence="3 7" id="KW-0949">S-adenosyl-L-methionine</keyword>
<feature type="binding site" evidence="7 8">
    <location>
        <position position="213"/>
    </location>
    <ligand>
        <name>S-adenosyl-L-methionine</name>
        <dbReference type="ChEBI" id="CHEBI:59789"/>
    </ligand>
</feature>
<dbReference type="GeneID" id="93675730"/>
<dbReference type="PROSITE" id="PS01230">
    <property type="entry name" value="TRMA_1"/>
    <property type="match status" value="1"/>
</dbReference>
<evidence type="ECO:0000313" key="11">
    <source>
        <dbReference type="Proteomes" id="UP000199221"/>
    </source>
</evidence>
<evidence type="ECO:0000256" key="3">
    <source>
        <dbReference type="ARBA" id="ARBA00022691"/>
    </source>
</evidence>
<feature type="active site" description="Proton acceptor" evidence="7">
    <location>
        <position position="353"/>
    </location>
</feature>
<dbReference type="PANTHER" id="PTHR47790:SF2">
    <property type="entry name" value="TRNA_TMRNA (URACIL-C(5))-METHYLTRANSFERASE"/>
    <property type="match status" value="1"/>
</dbReference>
<evidence type="ECO:0000256" key="5">
    <source>
        <dbReference type="ARBA" id="ARBA00051255"/>
    </source>
</evidence>
<evidence type="ECO:0000313" key="10">
    <source>
        <dbReference type="EMBL" id="SEP95961.1"/>
    </source>
</evidence>
<dbReference type="InterPro" id="IPR030390">
    <property type="entry name" value="MeTrfase_TrmA_AS"/>
</dbReference>
<feature type="binding site" evidence="7 8">
    <location>
        <position position="185"/>
    </location>
    <ligand>
        <name>S-adenosyl-L-methionine</name>
        <dbReference type="ChEBI" id="CHEBI:59789"/>
    </ligand>
</feature>
<dbReference type="Proteomes" id="UP000199221">
    <property type="component" value="Unassembled WGS sequence"/>
</dbReference>
<dbReference type="GO" id="GO:0030488">
    <property type="term" value="P:tRNA methylation"/>
    <property type="evidence" value="ECO:0007669"/>
    <property type="project" value="UniProtKB-UniRule"/>
</dbReference>
<keyword evidence="1 7" id="KW-0489">Methyltransferase</keyword>
<comment type="similarity">
    <text evidence="7">Belongs to the class I-like SAM-binding methyltransferase superfamily. RNA M5U methyltransferase family. TrmA subfamily.</text>
</comment>
<dbReference type="InterPro" id="IPR010280">
    <property type="entry name" value="U5_MeTrfase_fam"/>
</dbReference>
<dbReference type="InterPro" id="IPR030391">
    <property type="entry name" value="MeTrfase_TrmA_CS"/>
</dbReference>
<evidence type="ECO:0000256" key="4">
    <source>
        <dbReference type="ARBA" id="ARBA00022694"/>
    </source>
</evidence>
<sequence>MSAAYDPAQYDVQLAAKAARLRDLLAPFDAPEPAVFDSPRGHYRLRAEFRLWREGGQRHYAMFAPGEKHKAILIDDFPIASERINALMPRLKAAWQTNEDLDNRLFQVEFLTTLAGDAMITLCYHRPLDQAWEAAAQQLAADLGVSVVGRSKGKRVVIGRDYAVEKLDIAGRTFSYRQPEGAFTQPNGAVNQKMLGWAFEAMGERQDDLLELYCGNGNFTLPLATRARQVLATEISKTSVNAALHNLDENGVDNVRLVRLSAEELTQALNEVRPFRRLEGIDLKSYDFGTVFVDPPRAGMDPDTCELTRRFERILYISCNPETLAQNIAQLHDTHRIERCALFDQFPYTHHMESGVLLVRR</sequence>
<evidence type="ECO:0000256" key="6">
    <source>
        <dbReference type="ARBA" id="ARBA00052788"/>
    </source>
</evidence>
<protein>
    <recommendedName>
        <fullName evidence="7">tRNA/tmRNA (uracil-C(5))-methyltransferase</fullName>
        <ecNumber evidence="7">2.1.1.35</ecNumber>
    </recommendedName>
    <alternativeName>
        <fullName evidence="7">tRNA (uracil(54)-C(5))-methyltransferase</fullName>
    </alternativeName>
    <alternativeName>
        <fullName evidence="7">tRNA(m5U54)-methyltransferase</fullName>
        <shortName evidence="7">RUMT</shortName>
    </alternativeName>
    <alternativeName>
        <fullName evidence="7">tmRNA (uracil(341)-C(5))-methyltransferase</fullName>
    </alternativeName>
</protein>
<evidence type="ECO:0000256" key="7">
    <source>
        <dbReference type="HAMAP-Rule" id="MF_01011"/>
    </source>
</evidence>
<feature type="binding site" evidence="7">
    <location>
        <position position="218"/>
    </location>
    <ligand>
        <name>S-adenosyl-L-methionine</name>
        <dbReference type="ChEBI" id="CHEBI:59789"/>
    </ligand>
</feature>
<dbReference type="Pfam" id="PF05958">
    <property type="entry name" value="tRNA_U5-meth_tr"/>
    <property type="match status" value="1"/>
</dbReference>
<gene>
    <name evidence="7" type="primary">trmA</name>
    <name evidence="10" type="ORF">SAMN05216230_101894</name>
</gene>
<comment type="catalytic activity">
    <reaction evidence="6 7">
        <text>uridine(54) in tRNA + S-adenosyl-L-methionine = 5-methyluridine(54) in tRNA + S-adenosyl-L-homocysteine + H(+)</text>
        <dbReference type="Rhea" id="RHEA:42712"/>
        <dbReference type="Rhea" id="RHEA-COMP:10167"/>
        <dbReference type="Rhea" id="RHEA-COMP:10193"/>
        <dbReference type="ChEBI" id="CHEBI:15378"/>
        <dbReference type="ChEBI" id="CHEBI:57856"/>
        <dbReference type="ChEBI" id="CHEBI:59789"/>
        <dbReference type="ChEBI" id="CHEBI:65315"/>
        <dbReference type="ChEBI" id="CHEBI:74447"/>
        <dbReference type="EC" id="2.1.1.35"/>
    </reaction>
</comment>
<comment type="function">
    <text evidence="7">Dual-specificity methyltransferase that catalyzes the formation of 5-methyluridine at position 54 (m5U54) in all tRNAs, and that of position 341 (m5U341) in tmRNA (transfer-mRNA).</text>
</comment>
<dbReference type="Gene3D" id="3.40.50.150">
    <property type="entry name" value="Vaccinia Virus protein VP39"/>
    <property type="match status" value="1"/>
</dbReference>
<dbReference type="GO" id="GO:0000049">
    <property type="term" value="F:tRNA binding"/>
    <property type="evidence" value="ECO:0007669"/>
    <property type="project" value="TreeGrafter"/>
</dbReference>
<dbReference type="PANTHER" id="PTHR47790">
    <property type="entry name" value="TRNA/TMRNA (URACIL-C(5))-METHYLTRANSFERASE"/>
    <property type="match status" value="1"/>
</dbReference>
<dbReference type="GO" id="GO:0030697">
    <property type="term" value="F:tRNA (uracil(54)-C5)-methyltransferase activity, S-adenosyl methionine-dependent"/>
    <property type="evidence" value="ECO:0007669"/>
    <property type="project" value="UniProtKB-UniRule"/>
</dbReference>
<dbReference type="CDD" id="cd02440">
    <property type="entry name" value="AdoMet_MTases"/>
    <property type="match status" value="1"/>
</dbReference>
<keyword evidence="4 7" id="KW-0819">tRNA processing</keyword>
<comment type="catalytic activity">
    <reaction evidence="5 7">
        <text>uridine(341) in tmRNA + S-adenosyl-L-methionine = 5-methyluridine(341) in tmRNA + S-adenosyl-L-homocysteine + H(+)</text>
        <dbReference type="Rhea" id="RHEA:43612"/>
        <dbReference type="Rhea" id="RHEA-COMP:10630"/>
        <dbReference type="Rhea" id="RHEA-COMP:10631"/>
        <dbReference type="ChEBI" id="CHEBI:15378"/>
        <dbReference type="ChEBI" id="CHEBI:57856"/>
        <dbReference type="ChEBI" id="CHEBI:59789"/>
        <dbReference type="ChEBI" id="CHEBI:65315"/>
        <dbReference type="ChEBI" id="CHEBI:74447"/>
    </reaction>
</comment>
<feature type="active site" description="Nucleophile" evidence="7 8">
    <location>
        <position position="319"/>
    </location>
</feature>
<dbReference type="RefSeq" id="WP_094010339.1">
    <property type="nucleotide sequence ID" value="NZ_CP128543.1"/>
</dbReference>
<dbReference type="FunFam" id="3.40.50.150:FF:000012">
    <property type="entry name" value="tRNA/tmRNA (uracil-C(5))-methyltransferase"/>
    <property type="match status" value="1"/>
</dbReference>
<evidence type="ECO:0000256" key="8">
    <source>
        <dbReference type="PROSITE-ProRule" id="PRU01024"/>
    </source>
</evidence>
<dbReference type="InterPro" id="IPR011869">
    <property type="entry name" value="TrmA_MeTrfase"/>
</dbReference>
<evidence type="ECO:0000256" key="2">
    <source>
        <dbReference type="ARBA" id="ARBA00022679"/>
    </source>
</evidence>
<dbReference type="GO" id="GO:0005829">
    <property type="term" value="C:cytosol"/>
    <property type="evidence" value="ECO:0007669"/>
    <property type="project" value="TreeGrafter"/>
</dbReference>
<organism evidence="10 11">
    <name type="scientific">Pseudomonas soli</name>
    <dbReference type="NCBI Taxonomy" id="1306993"/>
    <lineage>
        <taxon>Bacteria</taxon>
        <taxon>Pseudomonadati</taxon>
        <taxon>Pseudomonadota</taxon>
        <taxon>Gammaproteobacteria</taxon>
        <taxon>Pseudomonadales</taxon>
        <taxon>Pseudomonadaceae</taxon>
        <taxon>Pseudomonas</taxon>
    </lineage>
</organism>
<name>A0A1H9C4Q9_9PSED</name>
<feature type="active site" evidence="9">
    <location>
        <position position="319"/>
    </location>
</feature>